<proteinExistence type="predicted"/>
<gene>
    <name evidence="5" type="primary">adaA_2</name>
    <name evidence="5" type="ORF">ERS852572_01080</name>
    <name evidence="6" type="ORF">GMD50_03010</name>
</gene>
<dbReference type="PROSITE" id="PS01124">
    <property type="entry name" value="HTH_ARAC_FAMILY_2"/>
    <property type="match status" value="1"/>
</dbReference>
<dbReference type="PANTHER" id="PTHR43280">
    <property type="entry name" value="ARAC-FAMILY TRANSCRIPTIONAL REGULATOR"/>
    <property type="match status" value="1"/>
</dbReference>
<keyword evidence="1" id="KW-0805">Transcription regulation</keyword>
<dbReference type="InterPro" id="IPR018060">
    <property type="entry name" value="HTH_AraC"/>
</dbReference>
<dbReference type="SUPFAM" id="SSF46689">
    <property type="entry name" value="Homeodomain-like"/>
    <property type="match status" value="2"/>
</dbReference>
<evidence type="ECO:0000313" key="8">
    <source>
        <dbReference type="Proteomes" id="UP000478483"/>
    </source>
</evidence>
<keyword evidence="5" id="KW-0489">Methyltransferase</keyword>
<dbReference type="EC" id="2.1.1.-" evidence="5"/>
<dbReference type="InterPro" id="IPR018062">
    <property type="entry name" value="HTH_AraC-typ_CS"/>
</dbReference>
<dbReference type="Pfam" id="PF07883">
    <property type="entry name" value="Cupin_2"/>
    <property type="match status" value="1"/>
</dbReference>
<dbReference type="EMBL" id="WNAJ01000002">
    <property type="protein sequence ID" value="MTR84039.1"/>
    <property type="molecule type" value="Genomic_DNA"/>
</dbReference>
<accession>A0A173SN25</accession>
<dbReference type="Gene3D" id="2.60.120.10">
    <property type="entry name" value="Jelly Rolls"/>
    <property type="match status" value="1"/>
</dbReference>
<name>A0A173SN25_9FIRM</name>
<reference evidence="6 8" key="2">
    <citation type="journal article" date="2019" name="Nat. Med.">
        <title>A library of human gut bacterial isolates paired with longitudinal multiomics data enables mechanistic microbiome research.</title>
        <authorList>
            <person name="Poyet M."/>
            <person name="Groussin M."/>
            <person name="Gibbons S.M."/>
            <person name="Avila-Pacheco J."/>
            <person name="Jiang X."/>
            <person name="Kearney S.M."/>
            <person name="Perrotta A.R."/>
            <person name="Berdy B."/>
            <person name="Zhao S."/>
            <person name="Lieberman T.D."/>
            <person name="Swanson P.K."/>
            <person name="Smith M."/>
            <person name="Roesemann S."/>
            <person name="Alexander J.E."/>
            <person name="Rich S.A."/>
            <person name="Livny J."/>
            <person name="Vlamakis H."/>
            <person name="Clish C."/>
            <person name="Bullock K."/>
            <person name="Deik A."/>
            <person name="Scott J."/>
            <person name="Pierce K.A."/>
            <person name="Xavier R.J."/>
            <person name="Alm E.J."/>
        </authorList>
    </citation>
    <scope>NUCLEOTIDE SEQUENCE [LARGE SCALE GENOMIC DNA]</scope>
    <source>
        <strain evidence="6 8">BIOML-A1</strain>
    </source>
</reference>
<dbReference type="GO" id="GO:0043565">
    <property type="term" value="F:sequence-specific DNA binding"/>
    <property type="evidence" value="ECO:0007669"/>
    <property type="project" value="InterPro"/>
</dbReference>
<dbReference type="Pfam" id="PF12833">
    <property type="entry name" value="HTH_18"/>
    <property type="match status" value="1"/>
</dbReference>
<dbReference type="SMART" id="SM00342">
    <property type="entry name" value="HTH_ARAC"/>
    <property type="match status" value="1"/>
</dbReference>
<protein>
    <submittedName>
        <fullName evidence="6">Helix-turn-helix domain-containing protein</fullName>
    </submittedName>
    <submittedName>
        <fullName evidence="5">Methylphosphotriester-DNA--protein-cysteine S-methyltransferase</fullName>
        <ecNumber evidence="5">2.1.1.-</ecNumber>
    </submittedName>
</protein>
<dbReference type="InterPro" id="IPR013096">
    <property type="entry name" value="Cupin_2"/>
</dbReference>
<dbReference type="STRING" id="166486.ERS852572_01080"/>
<sequence length="291" mass="33354">MSNELINFEYKGVPDPDFKLRYISISKYEGDWQSHPHTHQFSELFYVISGKGVFYIENDTVSVCADDLIIINPHIEHTEKTMSNDPMTYIVFGVEGLAFYFNSQNAANPKGYSYYNYGSAKTHFINFSQIMIKEFNARKPGFEAICHGLLQVLLVYITREQHLSVISDTTLQISKECFVAKKYIDANYAKNITLDLLAEITHINKFYLSHSFTEYVGTSPINYLMETRLAASKELLLSSSRSIAEVASSTGFSSQSYFSQIFRKNTGMSPLQYRKLKQTDSKPMQDDSYYI</sequence>
<evidence type="ECO:0000256" key="3">
    <source>
        <dbReference type="ARBA" id="ARBA00023163"/>
    </source>
</evidence>
<dbReference type="InterPro" id="IPR020449">
    <property type="entry name" value="Tscrpt_reg_AraC-type_HTH"/>
</dbReference>
<dbReference type="GO" id="GO:0003700">
    <property type="term" value="F:DNA-binding transcription factor activity"/>
    <property type="evidence" value="ECO:0007669"/>
    <property type="project" value="InterPro"/>
</dbReference>
<dbReference type="PROSITE" id="PS00041">
    <property type="entry name" value="HTH_ARAC_FAMILY_1"/>
    <property type="match status" value="1"/>
</dbReference>
<dbReference type="Proteomes" id="UP000478483">
    <property type="component" value="Unassembled WGS sequence"/>
</dbReference>
<dbReference type="InterPro" id="IPR037923">
    <property type="entry name" value="HTH-like"/>
</dbReference>
<dbReference type="OrthoDB" id="9801308at2"/>
<keyword evidence="5" id="KW-0808">Transferase</keyword>
<dbReference type="GO" id="GO:0032259">
    <property type="term" value="P:methylation"/>
    <property type="evidence" value="ECO:0007669"/>
    <property type="project" value="UniProtKB-KW"/>
</dbReference>
<feature type="domain" description="HTH araC/xylS-type" evidence="4">
    <location>
        <begin position="178"/>
        <end position="276"/>
    </location>
</feature>
<keyword evidence="2" id="KW-0238">DNA-binding</keyword>
<dbReference type="PRINTS" id="PR00032">
    <property type="entry name" value="HTHARAC"/>
</dbReference>
<dbReference type="PANTHER" id="PTHR43280:SF28">
    <property type="entry name" value="HTH-TYPE TRANSCRIPTIONAL ACTIVATOR RHAS"/>
    <property type="match status" value="1"/>
</dbReference>
<dbReference type="GO" id="GO:0008168">
    <property type="term" value="F:methyltransferase activity"/>
    <property type="evidence" value="ECO:0007669"/>
    <property type="project" value="UniProtKB-KW"/>
</dbReference>
<dbReference type="Gene3D" id="1.10.10.60">
    <property type="entry name" value="Homeodomain-like"/>
    <property type="match status" value="2"/>
</dbReference>
<dbReference type="SUPFAM" id="SSF51215">
    <property type="entry name" value="Regulatory protein AraC"/>
    <property type="match status" value="1"/>
</dbReference>
<dbReference type="InterPro" id="IPR009057">
    <property type="entry name" value="Homeodomain-like_sf"/>
</dbReference>
<dbReference type="RefSeq" id="WP_022112724.1">
    <property type="nucleotide sequence ID" value="NZ_CABIYH010000007.1"/>
</dbReference>
<evidence type="ECO:0000256" key="2">
    <source>
        <dbReference type="ARBA" id="ARBA00023125"/>
    </source>
</evidence>
<evidence type="ECO:0000313" key="6">
    <source>
        <dbReference type="EMBL" id="MTR84039.1"/>
    </source>
</evidence>
<dbReference type="EMBL" id="CYXZ01000007">
    <property type="protein sequence ID" value="CUM91630.1"/>
    <property type="molecule type" value="Genomic_DNA"/>
</dbReference>
<dbReference type="AlphaFoldDB" id="A0A173SN25"/>
<reference evidence="5 7" key="1">
    <citation type="submission" date="2015-09" db="EMBL/GenBank/DDBJ databases">
        <authorList>
            <consortium name="Pathogen Informatics"/>
        </authorList>
    </citation>
    <scope>NUCLEOTIDE SEQUENCE [LARGE SCALE GENOMIC DNA]</scope>
    <source>
        <strain evidence="5 7">2789STDY5834960</strain>
    </source>
</reference>
<evidence type="ECO:0000256" key="1">
    <source>
        <dbReference type="ARBA" id="ARBA00023015"/>
    </source>
</evidence>
<evidence type="ECO:0000259" key="4">
    <source>
        <dbReference type="PROSITE" id="PS01124"/>
    </source>
</evidence>
<evidence type="ECO:0000313" key="5">
    <source>
        <dbReference type="EMBL" id="CUM91630.1"/>
    </source>
</evidence>
<dbReference type="PaxDb" id="166486-ERS852572_01080"/>
<organism evidence="5 7">
    <name type="scientific">Roseburia intestinalis</name>
    <dbReference type="NCBI Taxonomy" id="166486"/>
    <lineage>
        <taxon>Bacteria</taxon>
        <taxon>Bacillati</taxon>
        <taxon>Bacillota</taxon>
        <taxon>Clostridia</taxon>
        <taxon>Lachnospirales</taxon>
        <taxon>Lachnospiraceae</taxon>
        <taxon>Roseburia</taxon>
    </lineage>
</organism>
<dbReference type="InterPro" id="IPR014710">
    <property type="entry name" value="RmlC-like_jellyroll"/>
</dbReference>
<evidence type="ECO:0000313" key="7">
    <source>
        <dbReference type="Proteomes" id="UP000095350"/>
    </source>
</evidence>
<dbReference type="Proteomes" id="UP000095350">
    <property type="component" value="Unassembled WGS sequence"/>
</dbReference>
<keyword evidence="3" id="KW-0804">Transcription</keyword>